<dbReference type="InterPro" id="IPR003163">
    <property type="entry name" value="Tscrpt_reg_HTH_APSES-type"/>
</dbReference>
<name>A0AAV5QM57_9ASCO</name>
<dbReference type="SUPFAM" id="SSF48403">
    <property type="entry name" value="Ankyrin repeat"/>
    <property type="match status" value="1"/>
</dbReference>
<dbReference type="Pfam" id="PF00023">
    <property type="entry name" value="Ank"/>
    <property type="match status" value="2"/>
</dbReference>
<dbReference type="InterPro" id="IPR036770">
    <property type="entry name" value="Ankyrin_rpt-contain_sf"/>
</dbReference>
<dbReference type="Gene3D" id="1.25.40.20">
    <property type="entry name" value="Ankyrin repeat-containing domain"/>
    <property type="match status" value="1"/>
</dbReference>
<feature type="compositionally biased region" description="Polar residues" evidence="7">
    <location>
        <begin position="145"/>
        <end position="162"/>
    </location>
</feature>
<evidence type="ECO:0000259" key="8">
    <source>
        <dbReference type="PROSITE" id="PS51299"/>
    </source>
</evidence>
<comment type="caution">
    <text evidence="9">The sequence shown here is derived from an EMBL/GenBank/DDBJ whole genome shotgun (WGS) entry which is preliminary data.</text>
</comment>
<dbReference type="SMART" id="SM01252">
    <property type="entry name" value="KilA-N"/>
    <property type="match status" value="1"/>
</dbReference>
<dbReference type="SMART" id="SM00248">
    <property type="entry name" value="ANK"/>
    <property type="match status" value="2"/>
</dbReference>
<feature type="region of interest" description="Disordered" evidence="7">
    <location>
        <begin position="105"/>
        <end position="186"/>
    </location>
</feature>
<dbReference type="GeneID" id="90073918"/>
<dbReference type="InterPro" id="IPR036887">
    <property type="entry name" value="HTH_APSES_sf"/>
</dbReference>
<keyword evidence="1" id="KW-0677">Repeat</keyword>
<organism evidence="9 10">
    <name type="scientific">Saccharomycopsis crataegensis</name>
    <dbReference type="NCBI Taxonomy" id="43959"/>
    <lineage>
        <taxon>Eukaryota</taxon>
        <taxon>Fungi</taxon>
        <taxon>Dikarya</taxon>
        <taxon>Ascomycota</taxon>
        <taxon>Saccharomycotina</taxon>
        <taxon>Saccharomycetes</taxon>
        <taxon>Saccharomycopsidaceae</taxon>
        <taxon>Saccharomycopsis</taxon>
    </lineage>
</organism>
<dbReference type="Gene3D" id="3.10.260.10">
    <property type="entry name" value="Transcription regulator HTH, APSES-type DNA-binding domain"/>
    <property type="match status" value="1"/>
</dbReference>
<evidence type="ECO:0000256" key="4">
    <source>
        <dbReference type="ARBA" id="ARBA00054211"/>
    </source>
</evidence>
<keyword evidence="2 6" id="KW-0040">ANK repeat</keyword>
<dbReference type="Pfam" id="PF04383">
    <property type="entry name" value="KilA-N"/>
    <property type="match status" value="1"/>
</dbReference>
<dbReference type="PROSITE" id="PS50088">
    <property type="entry name" value="ANK_REPEAT"/>
    <property type="match status" value="2"/>
</dbReference>
<sequence>MSSAHLYSATYSNVPVYEFLIDGSSVMRRKSDDWVNATHILKAASFAKAKRTRILEKEVQTGSHEKVQGGYGKYQGTWIPMEDARQLAERFDVYDKLAPILEHTQVDGDPEPPIAPKHHHSKTHALKSAASTNNITANKRKIDNSRSLTGSPSVATRSNTFPTLKRKSKFDPDAPPKKRGRPKRVDTTVVNTPVDSAVSSILESGTEQFDILRTFDDKVELNKNGLPKKKRGRKPKPKPVEEDITIMNNNTINNNNNTNTNNTTFQTPVKASTMNSRLIRSFVNEKSSPLNENDLNTYFNTQLDNGHHGVSSDVEEEDERAAHLRRMLENDPSSSPSDFMSDTDLARVLKSPENLNGLGIEASRLAAKDTTYTSFINNKNSQYGGGYFSSIKTDPRGFDNELTPIAAKINNNNNINNNHNISTISIKQSQQNATNWFDESDEFTKRLINYFMRPDDGVNEQAIPEFLIHLPKTFYVNKVIDPEGNTALHWACAMGNLPIIELLLRYGADHRAKNKRNEIPLTRTVRFNNSFGKRTFSKILDVLRDTIFEVDTKGRTLLHHIGITSNSPQKANSSRYYSEMLLAKIRDLYPQEKLPEFINMTDRKGNTALYYAVYNQARKLVKVLLSYGAKSDITNLKGQSAGDLLVLNLPSTPKLVNSYKSNMRNLNKIIATKKDDNDTIIATPPAVTSTSIEKHDINTTVANRKIDLNSLAHVLQSPKYSEVVISSIEKTAISLMEQLNSFSELYDNELQKKQVLIYDLNKYYNELNFEINNLDKNVINSSIAANQLLSSALSDAGGDDYHFEEEGSSKSELAKKIINTNHRKLYGKITKQHEILVTKISEFEKLLCKIQTQKLTKEVDHAKKSGAILELSNDSSIELPHNSAESKIAALVEISKLQIQREKLTKKILSNFIIDSEIEDPQAVPTTSDGDVEMKKEIDDLESIGRKEKSKKISLYRRLVAACCDIGIDKVDELIDTILESLSEKQGAN</sequence>
<feature type="repeat" description="ANK" evidence="6">
    <location>
        <begin position="604"/>
        <end position="636"/>
    </location>
</feature>
<dbReference type="GO" id="GO:0003677">
    <property type="term" value="F:DNA binding"/>
    <property type="evidence" value="ECO:0007669"/>
    <property type="project" value="UniProtKB-KW"/>
</dbReference>
<dbReference type="GO" id="GO:0030907">
    <property type="term" value="C:MBF transcription complex"/>
    <property type="evidence" value="ECO:0007669"/>
    <property type="project" value="UniProtKB-ARBA"/>
</dbReference>
<dbReference type="RefSeq" id="XP_064852939.1">
    <property type="nucleotide sequence ID" value="XM_064996867.1"/>
</dbReference>
<dbReference type="GO" id="GO:0001228">
    <property type="term" value="F:DNA-binding transcription activator activity, RNA polymerase II-specific"/>
    <property type="evidence" value="ECO:0007669"/>
    <property type="project" value="UniProtKB-ARBA"/>
</dbReference>
<evidence type="ECO:0000256" key="3">
    <source>
        <dbReference type="ARBA" id="ARBA00023125"/>
    </source>
</evidence>
<dbReference type="PROSITE" id="PS51299">
    <property type="entry name" value="HTH_APSES"/>
    <property type="match status" value="1"/>
</dbReference>
<evidence type="ECO:0000256" key="7">
    <source>
        <dbReference type="SAM" id="MobiDB-lite"/>
    </source>
</evidence>
<dbReference type="PANTHER" id="PTHR43828">
    <property type="entry name" value="ASPARAGINASE"/>
    <property type="match status" value="1"/>
</dbReference>
<dbReference type="InterPro" id="IPR051642">
    <property type="entry name" value="SWI6-like"/>
</dbReference>
<evidence type="ECO:0000313" key="10">
    <source>
        <dbReference type="Proteomes" id="UP001360560"/>
    </source>
</evidence>
<dbReference type="GO" id="GO:0033309">
    <property type="term" value="C:SBF transcription complex"/>
    <property type="evidence" value="ECO:0007669"/>
    <property type="project" value="TreeGrafter"/>
</dbReference>
<feature type="repeat" description="ANK" evidence="6">
    <location>
        <begin position="483"/>
        <end position="515"/>
    </location>
</feature>
<comment type="function">
    <text evidence="4">Binds to MCB elements (Mlu I cell cycle box) found in the promoter of most DNA synthesis genes. Transcriptional activation by MBF has an important role in the transition from G1 to S phase. It may have a dual role in that it behaves as an activator of transcription at the G1-S boundary and as a repressor during other stages of the cell cycle.</text>
</comment>
<dbReference type="PROSITE" id="PS50297">
    <property type="entry name" value="ANK_REP_REGION"/>
    <property type="match status" value="2"/>
</dbReference>
<proteinExistence type="predicted"/>
<evidence type="ECO:0000256" key="2">
    <source>
        <dbReference type="ARBA" id="ARBA00023043"/>
    </source>
</evidence>
<keyword evidence="3" id="KW-0238">DNA-binding</keyword>
<dbReference type="AlphaFoldDB" id="A0AAV5QM57"/>
<dbReference type="FunFam" id="3.10.260.10:FF:000004">
    <property type="entry name" value="Transcription factor MBP1"/>
    <property type="match status" value="1"/>
</dbReference>
<evidence type="ECO:0000256" key="1">
    <source>
        <dbReference type="ARBA" id="ARBA00022737"/>
    </source>
</evidence>
<dbReference type="EMBL" id="BTFZ01000011">
    <property type="protein sequence ID" value="GMM35943.1"/>
    <property type="molecule type" value="Genomic_DNA"/>
</dbReference>
<dbReference type="PANTHER" id="PTHR43828:SF15">
    <property type="entry name" value="TRANSCRIPTION FACTOR MBP1"/>
    <property type="match status" value="1"/>
</dbReference>
<evidence type="ECO:0000313" key="9">
    <source>
        <dbReference type="EMBL" id="GMM35943.1"/>
    </source>
</evidence>
<evidence type="ECO:0000256" key="5">
    <source>
        <dbReference type="ARBA" id="ARBA00073969"/>
    </source>
</evidence>
<evidence type="ECO:0000256" key="6">
    <source>
        <dbReference type="PROSITE-ProRule" id="PRU00023"/>
    </source>
</evidence>
<dbReference type="SUPFAM" id="SSF54616">
    <property type="entry name" value="DNA-binding domain of Mlu1-box binding protein MBP1"/>
    <property type="match status" value="1"/>
</dbReference>
<dbReference type="InterPro" id="IPR002110">
    <property type="entry name" value="Ankyrin_rpt"/>
</dbReference>
<dbReference type="Proteomes" id="UP001360560">
    <property type="component" value="Unassembled WGS sequence"/>
</dbReference>
<accession>A0AAV5QM57</accession>
<protein>
    <recommendedName>
        <fullName evidence="5">Transcription factor MBP1</fullName>
    </recommendedName>
</protein>
<keyword evidence="10" id="KW-1185">Reference proteome</keyword>
<dbReference type="InterPro" id="IPR018004">
    <property type="entry name" value="KilA/APSES_HTH"/>
</dbReference>
<feature type="compositionally biased region" description="Basic residues" evidence="7">
    <location>
        <begin position="116"/>
        <end position="125"/>
    </location>
</feature>
<feature type="domain" description="HTH APSES-type" evidence="8">
    <location>
        <begin position="6"/>
        <end position="113"/>
    </location>
</feature>
<gene>
    <name evidence="9" type="ORF">DASC09_032680</name>
</gene>
<reference evidence="9 10" key="1">
    <citation type="journal article" date="2023" name="Elife">
        <title>Identification of key yeast species and microbe-microbe interactions impacting larval growth of Drosophila in the wild.</title>
        <authorList>
            <person name="Mure A."/>
            <person name="Sugiura Y."/>
            <person name="Maeda R."/>
            <person name="Honda K."/>
            <person name="Sakurai N."/>
            <person name="Takahashi Y."/>
            <person name="Watada M."/>
            <person name="Katoh T."/>
            <person name="Gotoh A."/>
            <person name="Gotoh Y."/>
            <person name="Taniguchi I."/>
            <person name="Nakamura K."/>
            <person name="Hayashi T."/>
            <person name="Katayama T."/>
            <person name="Uemura T."/>
            <person name="Hattori Y."/>
        </authorList>
    </citation>
    <scope>NUCLEOTIDE SEQUENCE [LARGE SCALE GENOMIC DNA]</scope>
    <source>
        <strain evidence="9 10">SC-9</strain>
    </source>
</reference>